<gene>
    <name evidence="8" type="ORF">J5A65_08835</name>
</gene>
<evidence type="ECO:0000256" key="5">
    <source>
        <dbReference type="PIRNR" id="PIRNR005536"/>
    </source>
</evidence>
<dbReference type="CDD" id="cd14791">
    <property type="entry name" value="GH36"/>
    <property type="match status" value="1"/>
</dbReference>
<dbReference type="InterPro" id="IPR013780">
    <property type="entry name" value="Glyco_hydro_b"/>
</dbReference>
<feature type="domain" description="Glycosyl hydrolase family 36 C-terminal" evidence="6">
    <location>
        <begin position="636"/>
        <end position="716"/>
    </location>
</feature>
<dbReference type="Proteomes" id="UP000678513">
    <property type="component" value="Chromosome"/>
</dbReference>
<dbReference type="InterPro" id="IPR002252">
    <property type="entry name" value="Glyco_hydro_36"/>
</dbReference>
<keyword evidence="3 5" id="KW-0378">Hydrolase</keyword>
<evidence type="ECO:0000256" key="1">
    <source>
        <dbReference type="ARBA" id="ARBA00001255"/>
    </source>
</evidence>
<keyword evidence="4 5" id="KW-0326">Glycosidase</keyword>
<dbReference type="Gene3D" id="2.70.98.60">
    <property type="entry name" value="alpha-galactosidase from lactobacil brevis"/>
    <property type="match status" value="1"/>
</dbReference>
<dbReference type="GO" id="GO:0004557">
    <property type="term" value="F:alpha-galactosidase activity"/>
    <property type="evidence" value="ECO:0007669"/>
    <property type="project" value="UniProtKB-EC"/>
</dbReference>
<dbReference type="InterPro" id="IPR031704">
    <property type="entry name" value="Glyco_hydro_36_N"/>
</dbReference>
<dbReference type="InterPro" id="IPR013785">
    <property type="entry name" value="Aldolase_TIM"/>
</dbReference>
<dbReference type="PANTHER" id="PTHR43053">
    <property type="entry name" value="GLYCOSIDASE FAMILY 31"/>
    <property type="match status" value="1"/>
</dbReference>
<dbReference type="InterPro" id="IPR050985">
    <property type="entry name" value="Alpha-glycosidase_related"/>
</dbReference>
<evidence type="ECO:0000256" key="4">
    <source>
        <dbReference type="ARBA" id="ARBA00023295"/>
    </source>
</evidence>
<dbReference type="PRINTS" id="PR00743">
    <property type="entry name" value="GLHYDRLASE36"/>
</dbReference>
<dbReference type="SUPFAM" id="SSF51445">
    <property type="entry name" value="(Trans)glycosidases"/>
    <property type="match status" value="1"/>
</dbReference>
<accession>A0ABX7Y2G1</accession>
<dbReference type="Gene3D" id="3.20.20.70">
    <property type="entry name" value="Aldolase class I"/>
    <property type="match status" value="1"/>
</dbReference>
<organism evidence="8 9">
    <name type="scientific">Arachnia rubra</name>
    <dbReference type="NCBI Taxonomy" id="1547448"/>
    <lineage>
        <taxon>Bacteria</taxon>
        <taxon>Bacillati</taxon>
        <taxon>Actinomycetota</taxon>
        <taxon>Actinomycetes</taxon>
        <taxon>Propionibacteriales</taxon>
        <taxon>Propionibacteriaceae</taxon>
        <taxon>Arachnia</taxon>
    </lineage>
</organism>
<dbReference type="InterPro" id="IPR031705">
    <property type="entry name" value="Glyco_hydro_36_C"/>
</dbReference>
<dbReference type="Gene3D" id="2.60.40.1180">
    <property type="entry name" value="Golgi alpha-mannosidase II"/>
    <property type="match status" value="1"/>
</dbReference>
<proteinExistence type="inferred from homology"/>
<dbReference type="InterPro" id="IPR017853">
    <property type="entry name" value="GH"/>
</dbReference>
<evidence type="ECO:0000313" key="9">
    <source>
        <dbReference type="Proteomes" id="UP000678513"/>
    </source>
</evidence>
<protein>
    <recommendedName>
        <fullName evidence="2 5">Alpha-galactosidase</fullName>
        <ecNumber evidence="2 5">3.2.1.22</ecNumber>
    </recommendedName>
</protein>
<dbReference type="EC" id="3.2.1.22" evidence="2 5"/>
<comment type="catalytic activity">
    <reaction evidence="1 5">
        <text>Hydrolysis of terminal, non-reducing alpha-D-galactose residues in alpha-D-galactosides, including galactose oligosaccharides, galactomannans and galactolipids.</text>
        <dbReference type="EC" id="3.2.1.22"/>
    </reaction>
</comment>
<dbReference type="PANTHER" id="PTHR43053:SF3">
    <property type="entry name" value="ALPHA-GALACTOSIDASE C-RELATED"/>
    <property type="match status" value="1"/>
</dbReference>
<evidence type="ECO:0000256" key="3">
    <source>
        <dbReference type="ARBA" id="ARBA00022801"/>
    </source>
</evidence>
<reference evidence="8 9" key="1">
    <citation type="submission" date="2021-03" db="EMBL/GenBank/DDBJ databases">
        <title>Human Oral Microbial Genomes.</title>
        <authorList>
            <person name="Johnston C.D."/>
            <person name="Chen T."/>
            <person name="Dewhirst F.E."/>
        </authorList>
    </citation>
    <scope>NUCLEOTIDE SEQUENCE [LARGE SCALE GENOMIC DNA]</scope>
    <source>
        <strain evidence="8 9">DSMZ 100122</strain>
    </source>
</reference>
<dbReference type="InterPro" id="IPR038417">
    <property type="entry name" value="Alpga-gal_N_sf"/>
</dbReference>
<dbReference type="Pfam" id="PF16874">
    <property type="entry name" value="Glyco_hydro_36C"/>
    <property type="match status" value="1"/>
</dbReference>
<evidence type="ECO:0000256" key="2">
    <source>
        <dbReference type="ARBA" id="ARBA00012755"/>
    </source>
</evidence>
<keyword evidence="9" id="KW-1185">Reference proteome</keyword>
<dbReference type="Pfam" id="PF16875">
    <property type="entry name" value="Glyco_hydro_36N"/>
    <property type="match status" value="1"/>
</dbReference>
<feature type="domain" description="Glycosyl hydrolase family 36 N-terminal" evidence="7">
    <location>
        <begin position="26"/>
        <end position="276"/>
    </location>
</feature>
<evidence type="ECO:0000259" key="6">
    <source>
        <dbReference type="Pfam" id="PF16874"/>
    </source>
</evidence>
<dbReference type="PROSITE" id="PS00512">
    <property type="entry name" value="ALPHA_GALACTOSIDASE"/>
    <property type="match status" value="1"/>
</dbReference>
<evidence type="ECO:0000259" key="7">
    <source>
        <dbReference type="Pfam" id="PF16875"/>
    </source>
</evidence>
<dbReference type="InterPro" id="IPR000111">
    <property type="entry name" value="Glyco_hydro_27/36_CS"/>
</dbReference>
<comment type="similarity">
    <text evidence="5">Belongs to the glycosyl hydrolase.</text>
</comment>
<evidence type="ECO:0000313" key="8">
    <source>
        <dbReference type="EMBL" id="QUC07062.1"/>
    </source>
</evidence>
<dbReference type="EMBL" id="CP072384">
    <property type="protein sequence ID" value="QUC07062.1"/>
    <property type="molecule type" value="Genomic_DNA"/>
</dbReference>
<dbReference type="PIRSF" id="PIRSF005536">
    <property type="entry name" value="Agal"/>
    <property type="match status" value="1"/>
</dbReference>
<name>A0ABX7Y2G1_9ACTN</name>
<sequence>MEQQPRWRVHLRGDDTALLIDVGASGMPTVLHWGQDWGQMTGQDMRCASVATQRMDVDNVPDIPLEAGLMPAAWTGWSGRPGLTGYRRGGVNWSPRLRTVAVVSERPGQEPGRLAPGEYSLGSEKLVFELTDPASGLDAAIQLAIESGGVISAQASVTNTGTDDYHLEEMTLAFPVPLEATEILDFTGHWGKERVPQRHQLTMGCHLREHRRGRPGFDASTLLLCGYPGFTFRRGEVRGLHVGTGSNSRCYVERLPEGQQVLAGGELLLPGEITLQPGERYEGPVLYLVHGDGLDEAANRMHRWVRAQPAAPGADRPVTLNVWEAVGFDHHLDKLLALADAAAGIGVERFVLDDGWFLGRRDDTAGLGDWEVDPEVWPDGLHPLADHVRGLGMEFGLWFEPEMINADSQLARRHPEWILAAGPQWPLPWRNQQVLDLTIADAWEHVWSRIDALLREYPIAYIKWDCNRDTFDAGSQLRGGRAVAKEQMCAVARMMDRLRADHPGLEIESCSSGGARIDLEMVRHAQRFWVSDCIDPHERQAMFRWTTQLVPAEYLGTHVASGRSHTTGRRHDLAFRATTALWGHMGVEWDLTSASPGELAALREWVAYFKANRDLLLNGRMVRDVVGDDSLWLHGVVSQDQRRACYELYTHQHGPFGLQGRLRLPGLAPQNRYRVQPRLLGDPPAGLIPPPWFGDDLSGIVATGAILANVGLTPPDMFPEQALILEVQQVLDDQEG</sequence>
<dbReference type="Pfam" id="PF02065">
    <property type="entry name" value="Melibiase"/>
    <property type="match status" value="1"/>
</dbReference>